<organism evidence="1">
    <name type="scientific">Desulfacinum infernum</name>
    <dbReference type="NCBI Taxonomy" id="35837"/>
    <lineage>
        <taxon>Bacteria</taxon>
        <taxon>Pseudomonadati</taxon>
        <taxon>Thermodesulfobacteriota</taxon>
        <taxon>Syntrophobacteria</taxon>
        <taxon>Syntrophobacterales</taxon>
        <taxon>Syntrophobacteraceae</taxon>
        <taxon>Desulfacinum</taxon>
    </lineage>
</organism>
<accession>A0A831ZW76</accession>
<evidence type="ECO:0000313" key="1">
    <source>
        <dbReference type="EMBL" id="HFK96077.1"/>
    </source>
</evidence>
<dbReference type="AlphaFoldDB" id="A0A831ZW76"/>
<dbReference type="EMBL" id="DSTK01000009">
    <property type="protein sequence ID" value="HFK96077.1"/>
    <property type="molecule type" value="Genomic_DNA"/>
</dbReference>
<protein>
    <submittedName>
        <fullName evidence="1">Uncharacterized protein</fullName>
    </submittedName>
</protein>
<comment type="caution">
    <text evidence="1">The sequence shown here is derived from an EMBL/GenBank/DDBJ whole genome shotgun (WGS) entry which is preliminary data.</text>
</comment>
<reference evidence="1" key="1">
    <citation type="journal article" date="2020" name="mSystems">
        <title>Genome- and Community-Level Interaction Insights into Carbon Utilization and Element Cycling Functions of Hydrothermarchaeota in Hydrothermal Sediment.</title>
        <authorList>
            <person name="Zhou Z."/>
            <person name="Liu Y."/>
            <person name="Xu W."/>
            <person name="Pan J."/>
            <person name="Luo Z.H."/>
            <person name="Li M."/>
        </authorList>
    </citation>
    <scope>NUCLEOTIDE SEQUENCE [LARGE SCALE GENOMIC DNA]</scope>
    <source>
        <strain evidence="1">SpSt-456</strain>
    </source>
</reference>
<name>A0A831ZW76_9BACT</name>
<gene>
    <name evidence="1" type="ORF">ENS06_01985</name>
</gene>
<sequence>MPVHFADGAPGEILSPSGDLIGTYPYVGDAAFAVATDMMRAPIELIKQRIPRYPGRDFDYELIHAYQVEAPEPLMDRALPVRNRFTAEVINGIMDTYNGELLVFVGLRTRFRKDLFAAVEGIRPEDVENFVPLMDLIRTEHKTFVDLMEG</sequence>
<proteinExistence type="predicted"/>